<dbReference type="InterPro" id="IPR001750">
    <property type="entry name" value="ND/Mrp_TM"/>
</dbReference>
<dbReference type="EMBL" id="WIXO01000001">
    <property type="protein sequence ID" value="MTE21784.1"/>
    <property type="molecule type" value="Genomic_DNA"/>
</dbReference>
<dbReference type="PRINTS" id="PR01434">
    <property type="entry name" value="NADHDHGNASE5"/>
</dbReference>
<feature type="transmembrane region" description="Helical" evidence="9">
    <location>
        <begin position="812"/>
        <end position="833"/>
    </location>
</feature>
<feature type="transmembrane region" description="Helical" evidence="9">
    <location>
        <begin position="839"/>
        <end position="859"/>
    </location>
</feature>
<feature type="transmembrane region" description="Helical" evidence="9">
    <location>
        <begin position="322"/>
        <end position="339"/>
    </location>
</feature>
<dbReference type="InterPro" id="IPR050616">
    <property type="entry name" value="CPA3_Na-H_Antiporter_A"/>
</dbReference>
<evidence type="ECO:0000259" key="13">
    <source>
        <dbReference type="Pfam" id="PF20501"/>
    </source>
</evidence>
<feature type="transmembrane region" description="Helical" evidence="9">
    <location>
        <begin position="222"/>
        <end position="243"/>
    </location>
</feature>
<evidence type="ECO:0000313" key="15">
    <source>
        <dbReference type="Proteomes" id="UP000473014"/>
    </source>
</evidence>
<evidence type="ECO:0000259" key="11">
    <source>
        <dbReference type="Pfam" id="PF04039"/>
    </source>
</evidence>
<sequence>MLVLIAAHAAVAALLPALAPRLGRAVWWVAALVPAAALIWAVALTPAVLEGEETVEHFDWAPSLGLEVVLRLDALSLLMVCVVSGVGAAVLCYGARYTSEGHGRESALLLAFAGAMLGLVTADNLLLLYVFWELTTVVSFLLIAGRGRTEEHRAAAQQALIVTTGGGLAMLLGFVMLGETAGTYRISELVADPPTDGHVSAAVVLVLVGVLTKSAQMPLHGWLPAAMVAPTTVSAYLHAAAMVKAGVYLTARLAPGFADVAPWRPVVLAFGLVSLLFGAWRALWESDLKRILAYGTISELGLLLVLFGYGSRNAALAGEVMLLAHATFKSALFMTAGLVEHHTGTRDIDRLSGLGRSRPVLLALAALAAASMAGLPPLAGYLGHEAYFDTFWEAARHGAGTGERWTLAALIVGSTLTVTYAARFLWGAFGNRPGVAPTPAGDPSRDRAPGMAAPIVVLVAATLTLGVWYPGTEALTEPYAQRLPLQGEKPYHLALWHGVTPALALSVAALAVGLALHAARPALAALRDRSPRAPDAQEGYRRASGGLEGAAVWFTRRTQVGSLPAYLTVLLVSVLVVPGVALLLRDAPLPTPPLWASAVQVPLGVVVLTAAGVLARVRRRLSAALLAGAVGYGVAGFFLVQGAPDLALAQFLVETLTLVIIVLVLRGLPAEFGARPGSRRARRLRLTLSLAGGALVGLLAVVASAARRDPAVSAYYVEHVKEAGSHNVVNAIIVDFRAMDTLVEISVLLVTAIGVAALIALPSDGSGTGARKGIRARPPAADRYPSTARWGVPRERWLPEAERMPDHDRSMLLEVVTRVLFPAVLVLSVYLLYSGHLRPGGGFAGGLVAGQAFALRYLVGGRADTAFAGPVDPRVIAGAGLALAAAAGLAPALFGGSPLATVPLSRDLPVLGHVEVATSVVFDTGVYLLVVGVCLKLLSAVGPAQAPAGEAVREDTGPGGASARPEAAGAPGGRAPTTSDDHGSDHR</sequence>
<evidence type="ECO:0000313" key="14">
    <source>
        <dbReference type="EMBL" id="MTE21784.1"/>
    </source>
</evidence>
<feature type="domain" description="MrpA C-terminal/MbhE" evidence="13">
    <location>
        <begin position="682"/>
        <end position="759"/>
    </location>
</feature>
<keyword evidence="6 9" id="KW-0472">Membrane</keyword>
<feature type="transmembrane region" description="Helical" evidence="9">
    <location>
        <begin position="563"/>
        <end position="582"/>
    </location>
</feature>
<dbReference type="PANTHER" id="PTHR43373">
    <property type="entry name" value="NA(+)/H(+) ANTIPORTER SUBUNIT"/>
    <property type="match status" value="1"/>
</dbReference>
<feature type="compositionally biased region" description="Low complexity" evidence="8">
    <location>
        <begin position="961"/>
        <end position="976"/>
    </location>
</feature>
<feature type="transmembrane region" description="Helical" evidence="9">
    <location>
        <begin position="69"/>
        <end position="94"/>
    </location>
</feature>
<feature type="transmembrane region" description="Helical" evidence="9">
    <location>
        <begin position="450"/>
        <end position="469"/>
    </location>
</feature>
<dbReference type="Pfam" id="PF20501">
    <property type="entry name" value="MbhE"/>
    <property type="match status" value="1"/>
</dbReference>
<proteinExistence type="predicted"/>
<feature type="region of interest" description="Disordered" evidence="8">
    <location>
        <begin position="947"/>
        <end position="987"/>
    </location>
</feature>
<feature type="transmembrane region" description="Helical" evidence="9">
    <location>
        <begin position="594"/>
        <end position="614"/>
    </location>
</feature>
<feature type="transmembrane region" description="Helical" evidence="9">
    <location>
        <begin position="875"/>
        <end position="896"/>
    </location>
</feature>
<evidence type="ECO:0000256" key="3">
    <source>
        <dbReference type="ARBA" id="ARBA00022475"/>
    </source>
</evidence>
<keyword evidence="4 7" id="KW-0812">Transmembrane</keyword>
<feature type="transmembrane region" description="Helical" evidence="9">
    <location>
        <begin position="263"/>
        <end position="284"/>
    </location>
</feature>
<dbReference type="GO" id="GO:0005886">
    <property type="term" value="C:plasma membrane"/>
    <property type="evidence" value="ECO:0007669"/>
    <property type="project" value="UniProtKB-SubCell"/>
</dbReference>
<feature type="transmembrane region" description="Helical" evidence="9">
    <location>
        <begin position="686"/>
        <end position="706"/>
    </location>
</feature>
<organism evidence="14 15">
    <name type="scientific">Streptomyces taklimakanensis</name>
    <dbReference type="NCBI Taxonomy" id="2569853"/>
    <lineage>
        <taxon>Bacteria</taxon>
        <taxon>Bacillati</taxon>
        <taxon>Actinomycetota</taxon>
        <taxon>Actinomycetes</taxon>
        <taxon>Kitasatosporales</taxon>
        <taxon>Streptomycetaceae</taxon>
        <taxon>Streptomyces</taxon>
    </lineage>
</organism>
<dbReference type="PANTHER" id="PTHR43373:SF1">
    <property type="entry name" value="NA(+)_H(+) ANTIPORTER SUBUNIT A"/>
    <property type="match status" value="1"/>
</dbReference>
<feature type="transmembrane region" description="Helical" evidence="9">
    <location>
        <begin position="621"/>
        <end position="640"/>
    </location>
</feature>
<dbReference type="InterPro" id="IPR007182">
    <property type="entry name" value="MnhB"/>
</dbReference>
<keyword evidence="15" id="KW-1185">Reference proteome</keyword>
<feature type="domain" description="NADH:quinone oxidoreductase/Mrp antiporter transmembrane" evidence="10">
    <location>
        <begin position="122"/>
        <end position="393"/>
    </location>
</feature>
<feature type="transmembrane region" description="Helical" evidence="9">
    <location>
        <begin position="360"/>
        <end position="382"/>
    </location>
</feature>
<dbReference type="Proteomes" id="UP000473014">
    <property type="component" value="Unassembled WGS sequence"/>
</dbReference>
<accession>A0A6G2BHU8</accession>
<reference evidence="14 15" key="1">
    <citation type="submission" date="2019-11" db="EMBL/GenBank/DDBJ databases">
        <authorList>
            <person name="Yuan L."/>
        </authorList>
    </citation>
    <scope>NUCLEOTIDE SEQUENCE [LARGE SCALE GENOMIC DNA]</scope>
    <source>
        <strain evidence="14 15">TRM43335</strain>
    </source>
</reference>
<evidence type="ECO:0000256" key="2">
    <source>
        <dbReference type="ARBA" id="ARBA00022448"/>
    </source>
</evidence>
<feature type="transmembrane region" description="Helical" evidence="9">
    <location>
        <begin position="916"/>
        <end position="938"/>
    </location>
</feature>
<dbReference type="InterPro" id="IPR046806">
    <property type="entry name" value="MrpA_C/MbhE"/>
</dbReference>
<evidence type="ECO:0000256" key="7">
    <source>
        <dbReference type="RuleBase" id="RU000320"/>
    </source>
</evidence>
<dbReference type="AlphaFoldDB" id="A0A6G2BHU8"/>
<evidence type="ECO:0000256" key="5">
    <source>
        <dbReference type="ARBA" id="ARBA00022989"/>
    </source>
</evidence>
<feature type="transmembrane region" description="Helical" evidence="9">
    <location>
        <begin position="25"/>
        <end position="49"/>
    </location>
</feature>
<keyword evidence="5 9" id="KW-1133">Transmembrane helix</keyword>
<feature type="transmembrane region" description="Helical" evidence="9">
    <location>
        <begin position="405"/>
        <end position="429"/>
    </location>
</feature>
<comment type="subcellular location">
    <subcellularLocation>
        <location evidence="1">Cell membrane</location>
        <topology evidence="1">Multi-pass membrane protein</topology>
    </subcellularLocation>
    <subcellularLocation>
        <location evidence="7">Membrane</location>
        <topology evidence="7">Multi-pass membrane protein</topology>
    </subcellularLocation>
</comment>
<dbReference type="NCBIfam" id="NF009284">
    <property type="entry name" value="PRK12644.1"/>
    <property type="match status" value="1"/>
</dbReference>
<feature type="transmembrane region" description="Helical" evidence="9">
    <location>
        <begin position="745"/>
        <end position="762"/>
    </location>
</feature>
<evidence type="ECO:0000256" key="4">
    <source>
        <dbReference type="ARBA" id="ARBA00022692"/>
    </source>
</evidence>
<protein>
    <submittedName>
        <fullName evidence="14">Na+/H+ antiporter subunit A</fullName>
    </submittedName>
</protein>
<name>A0A6G2BHU8_9ACTN</name>
<evidence type="ECO:0000259" key="10">
    <source>
        <dbReference type="Pfam" id="PF00361"/>
    </source>
</evidence>
<dbReference type="Pfam" id="PF13244">
    <property type="entry name" value="MbhD"/>
    <property type="match status" value="1"/>
</dbReference>
<gene>
    <name evidence="14" type="ORF">F0L17_22235</name>
</gene>
<dbReference type="InterPro" id="IPR025383">
    <property type="entry name" value="MrpA_C/MbhD"/>
</dbReference>
<feature type="domain" description="MrpA C-terminal/MbhD" evidence="12">
    <location>
        <begin position="606"/>
        <end position="669"/>
    </location>
</feature>
<feature type="transmembrane region" description="Helical" evidence="9">
    <location>
        <begin position="159"/>
        <end position="177"/>
    </location>
</feature>
<evidence type="ECO:0000256" key="6">
    <source>
        <dbReference type="ARBA" id="ARBA00023136"/>
    </source>
</evidence>
<evidence type="ECO:0000256" key="1">
    <source>
        <dbReference type="ARBA" id="ARBA00004651"/>
    </source>
</evidence>
<comment type="caution">
    <text evidence="14">The sequence shown here is derived from an EMBL/GenBank/DDBJ whole genome shotgun (WGS) entry which is preliminary data.</text>
</comment>
<feature type="transmembrane region" description="Helical" evidence="9">
    <location>
        <begin position="494"/>
        <end position="519"/>
    </location>
</feature>
<evidence type="ECO:0000259" key="12">
    <source>
        <dbReference type="Pfam" id="PF13244"/>
    </source>
</evidence>
<evidence type="ECO:0000256" key="8">
    <source>
        <dbReference type="SAM" id="MobiDB-lite"/>
    </source>
</evidence>
<feature type="domain" description="Na+/H+ antiporter MnhB subunit-related protein" evidence="11">
    <location>
        <begin position="813"/>
        <end position="935"/>
    </location>
</feature>
<feature type="transmembrane region" description="Helical" evidence="9">
    <location>
        <begin position="291"/>
        <end position="310"/>
    </location>
</feature>
<feature type="transmembrane region" description="Helical" evidence="9">
    <location>
        <begin position="646"/>
        <end position="665"/>
    </location>
</feature>
<dbReference type="Pfam" id="PF04039">
    <property type="entry name" value="MnhB"/>
    <property type="match status" value="1"/>
</dbReference>
<feature type="transmembrane region" description="Helical" evidence="9">
    <location>
        <begin position="106"/>
        <end position="122"/>
    </location>
</feature>
<feature type="region of interest" description="Disordered" evidence="8">
    <location>
        <begin position="767"/>
        <end position="786"/>
    </location>
</feature>
<dbReference type="RefSeq" id="WP_162466556.1">
    <property type="nucleotide sequence ID" value="NZ_WIXO01000001.1"/>
</dbReference>
<keyword evidence="3" id="KW-1003">Cell membrane</keyword>
<evidence type="ECO:0000256" key="9">
    <source>
        <dbReference type="SAM" id="Phobius"/>
    </source>
</evidence>
<dbReference type="Pfam" id="PF00361">
    <property type="entry name" value="Proton_antipo_M"/>
    <property type="match status" value="1"/>
</dbReference>
<keyword evidence="2" id="KW-0813">Transport</keyword>